<name>A0A5D0G1W0_9FLAO</name>
<dbReference type="PANTHER" id="PTHR46333:SF2">
    <property type="entry name" value="CYTOKINESIS PROTEIN 3"/>
    <property type="match status" value="1"/>
</dbReference>
<dbReference type="Proteomes" id="UP000324550">
    <property type="component" value="Unassembled WGS sequence"/>
</dbReference>
<dbReference type="Gene3D" id="3.10.620.30">
    <property type="match status" value="1"/>
</dbReference>
<evidence type="ECO:0000313" key="2">
    <source>
        <dbReference type="EMBL" id="TYA53093.1"/>
    </source>
</evidence>
<dbReference type="RefSeq" id="WP_148456154.1">
    <property type="nucleotide sequence ID" value="NZ_VSFC01000052.1"/>
</dbReference>
<dbReference type="GO" id="GO:0005737">
    <property type="term" value="C:cytoplasm"/>
    <property type="evidence" value="ECO:0007669"/>
    <property type="project" value="TreeGrafter"/>
</dbReference>
<reference evidence="2 3" key="1">
    <citation type="submission" date="2019-08" db="EMBL/GenBank/DDBJ databases">
        <title>Formosa sediminis sp. nov., isolated from marine sediment.</title>
        <authorList>
            <person name="Cao W.R."/>
        </authorList>
    </citation>
    <scope>NUCLEOTIDE SEQUENCE [LARGE SCALE GENOMIC DNA]</scope>
    <source>
        <strain evidence="2 3">1494</strain>
    </source>
</reference>
<dbReference type="InterPro" id="IPR038765">
    <property type="entry name" value="Papain-like_cys_pep_sf"/>
</dbReference>
<dbReference type="InterPro" id="IPR002931">
    <property type="entry name" value="Transglutaminase-like"/>
</dbReference>
<proteinExistence type="predicted"/>
<dbReference type="SUPFAM" id="SSF54001">
    <property type="entry name" value="Cysteine proteinases"/>
    <property type="match status" value="1"/>
</dbReference>
<sequence>MKNLWYIIAFIFVCQTFAQQSDFSHIDFSKADSNALACKDEKLNKLPKLVYKLTSGLPTEVERFRAIYMWVCTNISNDYNLYLKNERKRNKFYNDSLKLNAWNTRFNKIIFHKLLEEKKTICTGYAYLVKKLSDLANIKCEIVHGYGRTSTTNIEKLKSPNHSWNAVELNGKWYLCDPTWASGFQNAETLEFTFQYNDGFFLSEPELFAVNHFLVENKWIFLEGNTNTFETFLESPIIYGKAYKYLLAHTAPKKMHHSITKHDKVTFEFVLQKPIEQKDISFLIDNGHHIKKTNPTNTLIEDLSLTIDYQFNSIGFYDVHLYFGDDLISTYTVKVKN</sequence>
<keyword evidence="3" id="KW-1185">Reference proteome</keyword>
<dbReference type="InterPro" id="IPR052557">
    <property type="entry name" value="CAP/Cytokinesis_protein"/>
</dbReference>
<dbReference type="PANTHER" id="PTHR46333">
    <property type="entry name" value="CYTOKINESIS PROTEIN 3"/>
    <property type="match status" value="1"/>
</dbReference>
<dbReference type="SMART" id="SM00460">
    <property type="entry name" value="TGc"/>
    <property type="match status" value="1"/>
</dbReference>
<gene>
    <name evidence="2" type="ORF">FVF61_10550</name>
</gene>
<dbReference type="AlphaFoldDB" id="A0A5D0G1W0"/>
<feature type="domain" description="Transglutaminase-like" evidence="1">
    <location>
        <begin position="114"/>
        <end position="180"/>
    </location>
</feature>
<dbReference type="EMBL" id="VSFC01000052">
    <property type="protein sequence ID" value="TYA53093.1"/>
    <property type="molecule type" value="Genomic_DNA"/>
</dbReference>
<evidence type="ECO:0000313" key="3">
    <source>
        <dbReference type="Proteomes" id="UP000324550"/>
    </source>
</evidence>
<protein>
    <recommendedName>
        <fullName evidence="1">Transglutaminase-like domain-containing protein</fullName>
    </recommendedName>
</protein>
<evidence type="ECO:0000259" key="1">
    <source>
        <dbReference type="SMART" id="SM00460"/>
    </source>
</evidence>
<comment type="caution">
    <text evidence="2">The sequence shown here is derived from an EMBL/GenBank/DDBJ whole genome shotgun (WGS) entry which is preliminary data.</text>
</comment>
<dbReference type="Pfam" id="PF01841">
    <property type="entry name" value="Transglut_core"/>
    <property type="match status" value="1"/>
</dbReference>
<organism evidence="2 3">
    <name type="scientific">Formosa maritima</name>
    <dbReference type="NCBI Taxonomy" id="2592046"/>
    <lineage>
        <taxon>Bacteria</taxon>
        <taxon>Pseudomonadati</taxon>
        <taxon>Bacteroidota</taxon>
        <taxon>Flavobacteriia</taxon>
        <taxon>Flavobacteriales</taxon>
        <taxon>Flavobacteriaceae</taxon>
        <taxon>Formosa</taxon>
    </lineage>
</organism>
<dbReference type="OrthoDB" id="9788327at2"/>
<accession>A0A5D0G1W0</accession>